<name>A0A7C5QPQ6_9PROT</name>
<sequence length="267" mass="30856">MTVKGQIVVGKIVKFDNIINARDFGGLKRQPKGRVVKNKLYRGAQISSMTKRDERIFIDLAIDLIIDFRYRGERERQKSKFTHRFKPDLLVYDPKHDLKDTKTLAPHERFMLNDLADKTGSRNYMLESYRTRPHAPGFMELTARSIKYLAAHGPNIYVHCAAGKDRTGTFVAILLLALGCSEDDVMKDFMRTAEVVELDLIVQMASKRLENYYGRIYDPESLWPFFGVEPAYLQQSLNAMGDFDTYFHKTLGLSHKVRDQLCKQYTT</sequence>
<gene>
    <name evidence="2" type="ORF">ENJ42_06260</name>
</gene>
<dbReference type="Pfam" id="PF13350">
    <property type="entry name" value="Y_phosphatase3"/>
    <property type="match status" value="1"/>
</dbReference>
<dbReference type="InterPro" id="IPR000387">
    <property type="entry name" value="Tyr_Pase_dom"/>
</dbReference>
<dbReference type="PROSITE" id="PS50056">
    <property type="entry name" value="TYR_PHOSPHATASE_2"/>
    <property type="match status" value="1"/>
</dbReference>
<dbReference type="InterPro" id="IPR029021">
    <property type="entry name" value="Prot-tyrosine_phosphatase-like"/>
</dbReference>
<comment type="caution">
    <text evidence="2">The sequence shown here is derived from an EMBL/GenBank/DDBJ whole genome shotgun (WGS) entry which is preliminary data.</text>
</comment>
<accession>A0A7C5QPQ6</accession>
<dbReference type="GO" id="GO:0004721">
    <property type="term" value="F:phosphoprotein phosphatase activity"/>
    <property type="evidence" value="ECO:0007669"/>
    <property type="project" value="InterPro"/>
</dbReference>
<protein>
    <submittedName>
        <fullName evidence="2">Tyrosine-protein phosphatase</fullName>
    </submittedName>
</protein>
<reference evidence="2" key="1">
    <citation type="journal article" date="2020" name="mSystems">
        <title>Genome- and Community-Level Interaction Insights into Carbon Utilization and Element Cycling Functions of Hydrothermarchaeota in Hydrothermal Sediment.</title>
        <authorList>
            <person name="Zhou Z."/>
            <person name="Liu Y."/>
            <person name="Xu W."/>
            <person name="Pan J."/>
            <person name="Luo Z.H."/>
            <person name="Li M."/>
        </authorList>
    </citation>
    <scope>NUCLEOTIDE SEQUENCE [LARGE SCALE GENOMIC DNA]</scope>
    <source>
        <strain evidence="2">HyVt-485</strain>
    </source>
</reference>
<dbReference type="AlphaFoldDB" id="A0A7C5QPQ6"/>
<dbReference type="Proteomes" id="UP000885830">
    <property type="component" value="Unassembled WGS sequence"/>
</dbReference>
<dbReference type="EMBL" id="DRMJ01000322">
    <property type="protein sequence ID" value="HHL43201.1"/>
    <property type="molecule type" value="Genomic_DNA"/>
</dbReference>
<dbReference type="PROSITE" id="PS00383">
    <property type="entry name" value="TYR_PHOSPHATASE_1"/>
    <property type="match status" value="1"/>
</dbReference>
<dbReference type="InterPro" id="IPR016130">
    <property type="entry name" value="Tyr_Pase_AS"/>
</dbReference>
<dbReference type="InterPro" id="IPR026893">
    <property type="entry name" value="Tyr/Ser_Pase_IphP-type"/>
</dbReference>
<evidence type="ECO:0000313" key="2">
    <source>
        <dbReference type="EMBL" id="HHL43201.1"/>
    </source>
</evidence>
<proteinExistence type="predicted"/>
<dbReference type="SUPFAM" id="SSF52799">
    <property type="entry name" value="(Phosphotyrosine protein) phosphatases II"/>
    <property type="match status" value="1"/>
</dbReference>
<organism evidence="2">
    <name type="scientific">Hellea balneolensis</name>
    <dbReference type="NCBI Taxonomy" id="287478"/>
    <lineage>
        <taxon>Bacteria</taxon>
        <taxon>Pseudomonadati</taxon>
        <taxon>Pseudomonadota</taxon>
        <taxon>Alphaproteobacteria</taxon>
        <taxon>Maricaulales</taxon>
        <taxon>Robiginitomaculaceae</taxon>
        <taxon>Hellea</taxon>
    </lineage>
</organism>
<evidence type="ECO:0000259" key="1">
    <source>
        <dbReference type="PROSITE" id="PS50056"/>
    </source>
</evidence>
<feature type="domain" description="Tyrosine specific protein phosphatases" evidence="1">
    <location>
        <begin position="136"/>
        <end position="187"/>
    </location>
</feature>
<dbReference type="Gene3D" id="3.90.190.10">
    <property type="entry name" value="Protein tyrosine phosphatase superfamily"/>
    <property type="match status" value="1"/>
</dbReference>